<dbReference type="EMBL" id="CP059322">
    <property type="protein sequence ID" value="QLQ38081.1"/>
    <property type="molecule type" value="Genomic_DNA"/>
</dbReference>
<reference evidence="13 14" key="2">
    <citation type="journal article" date="2021" name="Mar. Drugs">
        <title>A New Micromonospora Strain with Antibiotic Activity Isolated from the Microbiome of a Mid-Atlantic Deep-Sea Sponge.</title>
        <authorList>
            <person name="Back C.R."/>
            <person name="Stennett H.L."/>
            <person name="Williams S.E."/>
            <person name="Wang L."/>
            <person name="Ojeda Gomez J."/>
            <person name="Abdulle O.M."/>
            <person name="Duffy T."/>
            <person name="Neal C."/>
            <person name="Mantell J."/>
            <person name="Jepson M.A."/>
            <person name="Hendry K.R."/>
            <person name="Powell D."/>
            <person name="Stach J.E.M."/>
            <person name="Essex-Lopresti A.E."/>
            <person name="Willis C.L."/>
            <person name="Curnow P."/>
            <person name="Race P.R."/>
        </authorList>
    </citation>
    <scope>NUCLEOTIDE SEQUENCE [LARGE SCALE GENOMIC DNA]</scope>
    <source>
        <strain evidence="13 14">28ISP2-46</strain>
    </source>
</reference>
<sequence>MTAVPIPASPARGLLRQLARDSGYVLFSLPLAVIGFVLAVAGISLSAGLLVTTLGLPVLAGVLYAARGLADLERLRLPGVLGRPRVRPVYLTPPRGTGFWRRVFTPMRDPQSWLDLLHAFVRLVVALPPFVLMLVWWALALTGTLYGAYDWAIPRGPDDQDLSQLLGMGDGTGARIALNTAIGLFALLTLPLVARGLARFQAAVAYSLLTGVAEMRQRITTLEEQKRAAVSAEASALRKLERDIHDGPQQRLVRLAMDLGRARQQLAADPEAARRTLDEAVAQTRETLDELRALSRGIAPPILVDRGLPSALAALAARALAPTELVVDDELGTAAGRLDPGLESTAYFVVAEALTNVAKHSRATACRVEVTRKVGRLEITVDDDGIGGAHLAKGHGLSGIADRVRAAGGTLAVDSPAGGPTRIHAELPR</sequence>
<reference evidence="14" key="1">
    <citation type="submission" date="2020-07" db="EMBL/GenBank/DDBJ databases">
        <title>A new Micromonospora strain with potent antibiotic activity isolated from the microbiome of a mid-Atlantic deep-sea sponge.</title>
        <authorList>
            <person name="Back C.R."/>
            <person name="Stennett H.L."/>
            <person name="Williams S.E."/>
            <person name="Wang L."/>
            <person name="Ojeda Gomez J."/>
            <person name="Abdulle O.M."/>
            <person name="Duffy T."/>
            <person name="Hendry K.R."/>
            <person name="Powell D."/>
            <person name="Stach J.E."/>
            <person name="Essex-Lopresti A.E."/>
            <person name="Willis C.L."/>
            <person name="Curnow P."/>
            <person name="Race P.R."/>
        </authorList>
    </citation>
    <scope>NUCLEOTIDE SEQUENCE [LARGE SCALE GENOMIC DNA]</scope>
    <source>
        <strain evidence="14">28ISP2-46</strain>
    </source>
</reference>
<dbReference type="EC" id="2.7.13.3" evidence="2"/>
<keyword evidence="9" id="KW-1133">Transmembrane helix</keyword>
<proteinExistence type="predicted"/>
<gene>
    <name evidence="13" type="ORF">H1D33_04115</name>
</gene>
<evidence type="ECO:0000256" key="6">
    <source>
        <dbReference type="ARBA" id="ARBA00022777"/>
    </source>
</evidence>
<evidence type="ECO:0000256" key="1">
    <source>
        <dbReference type="ARBA" id="ARBA00000085"/>
    </source>
</evidence>
<feature type="domain" description="Putative sensor" evidence="12">
    <location>
        <begin position="24"/>
        <end position="209"/>
    </location>
</feature>
<feature type="transmembrane region" description="Helical" evidence="9">
    <location>
        <begin position="116"/>
        <end position="139"/>
    </location>
</feature>
<dbReference type="Pfam" id="PF07730">
    <property type="entry name" value="HisKA_3"/>
    <property type="match status" value="1"/>
</dbReference>
<dbReference type="InterPro" id="IPR025828">
    <property type="entry name" value="Put_sensor_dom"/>
</dbReference>
<evidence type="ECO:0000259" key="11">
    <source>
        <dbReference type="Pfam" id="PF07730"/>
    </source>
</evidence>
<dbReference type="Gene3D" id="3.30.565.10">
    <property type="entry name" value="Histidine kinase-like ATPase, C-terminal domain"/>
    <property type="match status" value="1"/>
</dbReference>
<dbReference type="GO" id="GO:0046983">
    <property type="term" value="F:protein dimerization activity"/>
    <property type="evidence" value="ECO:0007669"/>
    <property type="project" value="InterPro"/>
</dbReference>
<dbReference type="InterPro" id="IPR036890">
    <property type="entry name" value="HATPase_C_sf"/>
</dbReference>
<dbReference type="InterPro" id="IPR011712">
    <property type="entry name" value="Sig_transdc_His_kin_sub3_dim/P"/>
</dbReference>
<keyword evidence="9" id="KW-0812">Transmembrane</keyword>
<dbReference type="InterPro" id="IPR003594">
    <property type="entry name" value="HATPase_dom"/>
</dbReference>
<evidence type="ECO:0000259" key="10">
    <source>
        <dbReference type="Pfam" id="PF02518"/>
    </source>
</evidence>
<evidence type="ECO:0000256" key="2">
    <source>
        <dbReference type="ARBA" id="ARBA00012438"/>
    </source>
</evidence>
<dbReference type="CDD" id="cd16917">
    <property type="entry name" value="HATPase_UhpB-NarQ-NarX-like"/>
    <property type="match status" value="1"/>
</dbReference>
<keyword evidence="8" id="KW-0902">Two-component regulatory system</keyword>
<accession>A0A7L6B882</accession>
<keyword evidence="4" id="KW-0808">Transferase</keyword>
<dbReference type="PANTHER" id="PTHR24421">
    <property type="entry name" value="NITRATE/NITRITE SENSOR PROTEIN NARX-RELATED"/>
    <property type="match status" value="1"/>
</dbReference>
<dbReference type="InterPro" id="IPR050482">
    <property type="entry name" value="Sensor_HK_TwoCompSys"/>
</dbReference>
<evidence type="ECO:0000256" key="8">
    <source>
        <dbReference type="ARBA" id="ARBA00023012"/>
    </source>
</evidence>
<evidence type="ECO:0000313" key="13">
    <source>
        <dbReference type="EMBL" id="QLQ38081.1"/>
    </source>
</evidence>
<name>A0A7L6B882_9ACTN</name>
<dbReference type="AlphaFoldDB" id="A0A7L6B882"/>
<keyword evidence="3" id="KW-0597">Phosphoprotein</keyword>
<feature type="transmembrane region" description="Helical" evidence="9">
    <location>
        <begin position="49"/>
        <end position="66"/>
    </location>
</feature>
<dbReference type="GO" id="GO:0016020">
    <property type="term" value="C:membrane"/>
    <property type="evidence" value="ECO:0007669"/>
    <property type="project" value="InterPro"/>
</dbReference>
<evidence type="ECO:0000256" key="3">
    <source>
        <dbReference type="ARBA" id="ARBA00022553"/>
    </source>
</evidence>
<dbReference type="KEGG" id="mfeu:H1D33_04115"/>
<keyword evidence="6 13" id="KW-0418">Kinase</keyword>
<evidence type="ECO:0000259" key="12">
    <source>
        <dbReference type="Pfam" id="PF13796"/>
    </source>
</evidence>
<dbReference type="RefSeq" id="WP_181570523.1">
    <property type="nucleotide sequence ID" value="NZ_CP059322.2"/>
</dbReference>
<feature type="domain" description="Histidine kinase/HSP90-like ATPase" evidence="10">
    <location>
        <begin position="344"/>
        <end position="428"/>
    </location>
</feature>
<dbReference type="Pfam" id="PF02518">
    <property type="entry name" value="HATPase_c"/>
    <property type="match status" value="1"/>
</dbReference>
<keyword evidence="9" id="KW-0472">Membrane</keyword>
<dbReference type="PANTHER" id="PTHR24421:SF10">
    <property type="entry name" value="NITRATE_NITRITE SENSOR PROTEIN NARQ"/>
    <property type="match status" value="1"/>
</dbReference>
<dbReference type="GO" id="GO:0000155">
    <property type="term" value="F:phosphorelay sensor kinase activity"/>
    <property type="evidence" value="ECO:0007669"/>
    <property type="project" value="InterPro"/>
</dbReference>
<dbReference type="SUPFAM" id="SSF55874">
    <property type="entry name" value="ATPase domain of HSP90 chaperone/DNA topoisomerase II/histidine kinase"/>
    <property type="match status" value="1"/>
</dbReference>
<evidence type="ECO:0000256" key="5">
    <source>
        <dbReference type="ARBA" id="ARBA00022741"/>
    </source>
</evidence>
<feature type="transmembrane region" description="Helical" evidence="9">
    <location>
        <begin position="176"/>
        <end position="194"/>
    </location>
</feature>
<dbReference type="Pfam" id="PF13796">
    <property type="entry name" value="Sensor"/>
    <property type="match status" value="1"/>
</dbReference>
<dbReference type="Gene3D" id="1.20.5.1930">
    <property type="match status" value="1"/>
</dbReference>
<dbReference type="Proteomes" id="UP000510844">
    <property type="component" value="Chromosome"/>
</dbReference>
<keyword evidence="14" id="KW-1185">Reference proteome</keyword>
<organism evidence="13 14">
    <name type="scientific">Micromonospora robiginosa</name>
    <dbReference type="NCBI Taxonomy" id="2749844"/>
    <lineage>
        <taxon>Bacteria</taxon>
        <taxon>Bacillati</taxon>
        <taxon>Actinomycetota</taxon>
        <taxon>Actinomycetes</taxon>
        <taxon>Micromonosporales</taxon>
        <taxon>Micromonosporaceae</taxon>
        <taxon>Micromonospora</taxon>
    </lineage>
</organism>
<evidence type="ECO:0000256" key="4">
    <source>
        <dbReference type="ARBA" id="ARBA00022679"/>
    </source>
</evidence>
<feature type="transmembrane region" description="Helical" evidence="9">
    <location>
        <begin position="24"/>
        <end position="43"/>
    </location>
</feature>
<evidence type="ECO:0000256" key="9">
    <source>
        <dbReference type="SAM" id="Phobius"/>
    </source>
</evidence>
<comment type="catalytic activity">
    <reaction evidence="1">
        <text>ATP + protein L-histidine = ADP + protein N-phospho-L-histidine.</text>
        <dbReference type="EC" id="2.7.13.3"/>
    </reaction>
</comment>
<keyword evidence="7" id="KW-0067">ATP-binding</keyword>
<dbReference type="GO" id="GO:0005524">
    <property type="term" value="F:ATP binding"/>
    <property type="evidence" value="ECO:0007669"/>
    <property type="project" value="UniProtKB-KW"/>
</dbReference>
<feature type="domain" description="Signal transduction histidine kinase subgroup 3 dimerisation and phosphoacceptor" evidence="11">
    <location>
        <begin position="239"/>
        <end position="301"/>
    </location>
</feature>
<evidence type="ECO:0000256" key="7">
    <source>
        <dbReference type="ARBA" id="ARBA00022840"/>
    </source>
</evidence>
<protein>
    <recommendedName>
        <fullName evidence="2">histidine kinase</fullName>
        <ecNumber evidence="2">2.7.13.3</ecNumber>
    </recommendedName>
</protein>
<keyword evidence="5" id="KW-0547">Nucleotide-binding</keyword>
<evidence type="ECO:0000313" key="14">
    <source>
        <dbReference type="Proteomes" id="UP000510844"/>
    </source>
</evidence>